<proteinExistence type="predicted"/>
<dbReference type="GO" id="GO:0004803">
    <property type="term" value="F:transposase activity"/>
    <property type="evidence" value="ECO:0007669"/>
    <property type="project" value="InterPro"/>
</dbReference>
<dbReference type="STRING" id="592050.SAMN05421875_12137"/>
<sequence>MNVDTMLKDPQTQRYAQRRTHRTYTPQFKAELVAMCQKPGASIAAVALQHGMNANLLHRWRKEWAQGLHRLEGGITTTVATPQTPAFIPIELSHAASTAASEQPSVASSTPAADIRIECQRPGMSVTVHWPLSAAAQCAQMLRELLR</sequence>
<dbReference type="SUPFAM" id="SSF46689">
    <property type="entry name" value="Homeodomain-like"/>
    <property type="match status" value="1"/>
</dbReference>
<name>A0A1H4CWF4_9BURK</name>
<gene>
    <name evidence="1" type="ORF">SAMN05421875_12137</name>
</gene>
<dbReference type="InterPro" id="IPR009057">
    <property type="entry name" value="Homeodomain-like_sf"/>
</dbReference>
<dbReference type="Pfam" id="PF01527">
    <property type="entry name" value="HTH_Tnp_1"/>
    <property type="match status" value="1"/>
</dbReference>
<reference evidence="2" key="1">
    <citation type="submission" date="2016-10" db="EMBL/GenBank/DDBJ databases">
        <authorList>
            <person name="Varghese N."/>
            <person name="Submissions S."/>
        </authorList>
    </citation>
    <scope>NUCLEOTIDE SEQUENCE [LARGE SCALE GENOMIC DNA]</scope>
    <source>
        <strain evidence="2">DSM 25157</strain>
    </source>
</reference>
<accession>A0A1H4CWF4</accession>
<dbReference type="NCBIfam" id="NF047595">
    <property type="entry name" value="IS66_ISRel24_TnpA"/>
    <property type="match status" value="1"/>
</dbReference>
<dbReference type="GO" id="GO:0006313">
    <property type="term" value="P:DNA transposition"/>
    <property type="evidence" value="ECO:0007669"/>
    <property type="project" value="InterPro"/>
</dbReference>
<dbReference type="EMBL" id="FNQJ01000021">
    <property type="protein sequence ID" value="SEA64731.1"/>
    <property type="molecule type" value="Genomic_DNA"/>
</dbReference>
<keyword evidence="2" id="KW-1185">Reference proteome</keyword>
<dbReference type="InterPro" id="IPR002514">
    <property type="entry name" value="Transposase_8"/>
</dbReference>
<organism evidence="1 2">
    <name type="scientific">Acidovorax soli</name>
    <dbReference type="NCBI Taxonomy" id="592050"/>
    <lineage>
        <taxon>Bacteria</taxon>
        <taxon>Pseudomonadati</taxon>
        <taxon>Pseudomonadota</taxon>
        <taxon>Betaproteobacteria</taxon>
        <taxon>Burkholderiales</taxon>
        <taxon>Comamonadaceae</taxon>
        <taxon>Acidovorax</taxon>
    </lineage>
</organism>
<dbReference type="Proteomes" id="UP000199002">
    <property type="component" value="Unassembled WGS sequence"/>
</dbReference>
<protein>
    <submittedName>
        <fullName evidence="1">Transposase</fullName>
    </submittedName>
</protein>
<dbReference type="GO" id="GO:0003677">
    <property type="term" value="F:DNA binding"/>
    <property type="evidence" value="ECO:0007669"/>
    <property type="project" value="InterPro"/>
</dbReference>
<dbReference type="AlphaFoldDB" id="A0A1H4CWF4"/>
<evidence type="ECO:0000313" key="2">
    <source>
        <dbReference type="Proteomes" id="UP000199002"/>
    </source>
</evidence>
<evidence type="ECO:0000313" key="1">
    <source>
        <dbReference type="EMBL" id="SEA64731.1"/>
    </source>
</evidence>